<keyword evidence="1" id="KW-1133">Transmembrane helix</keyword>
<reference evidence="2 3" key="1">
    <citation type="journal article" date="2016" name="Nat. Commun.">
        <title>Thousands of microbial genomes shed light on interconnected biogeochemical processes in an aquifer system.</title>
        <authorList>
            <person name="Anantharaman K."/>
            <person name="Brown C.T."/>
            <person name="Hug L.A."/>
            <person name="Sharon I."/>
            <person name="Castelle C.J."/>
            <person name="Probst A.J."/>
            <person name="Thomas B.C."/>
            <person name="Singh A."/>
            <person name="Wilkins M.J."/>
            <person name="Karaoz U."/>
            <person name="Brodie E.L."/>
            <person name="Williams K.H."/>
            <person name="Hubbard S.S."/>
            <person name="Banfield J.F."/>
        </authorList>
    </citation>
    <scope>NUCLEOTIDE SEQUENCE [LARGE SCALE GENOMIC DNA]</scope>
</reference>
<protein>
    <submittedName>
        <fullName evidence="2">Uncharacterized protein</fullName>
    </submittedName>
</protein>
<feature type="transmembrane region" description="Helical" evidence="1">
    <location>
        <begin position="20"/>
        <end position="45"/>
    </location>
</feature>
<comment type="caution">
    <text evidence="2">The sequence shown here is derived from an EMBL/GenBank/DDBJ whole genome shotgun (WGS) entry which is preliminary data.</text>
</comment>
<gene>
    <name evidence="2" type="ORF">A2W18_12145</name>
</gene>
<keyword evidence="1" id="KW-0812">Transmembrane</keyword>
<name>A0A1F6VKT9_9PROT</name>
<dbReference type="Proteomes" id="UP000179076">
    <property type="component" value="Unassembled WGS sequence"/>
</dbReference>
<evidence type="ECO:0000313" key="3">
    <source>
        <dbReference type="Proteomes" id="UP000179076"/>
    </source>
</evidence>
<organism evidence="2 3">
    <name type="scientific">Candidatus Muproteobacteria bacterium RBG_16_60_9</name>
    <dbReference type="NCBI Taxonomy" id="1817755"/>
    <lineage>
        <taxon>Bacteria</taxon>
        <taxon>Pseudomonadati</taxon>
        <taxon>Pseudomonadota</taxon>
        <taxon>Candidatus Muproteobacteria</taxon>
    </lineage>
</organism>
<proteinExistence type="predicted"/>
<accession>A0A1F6VKT9</accession>
<keyword evidence="1" id="KW-0472">Membrane</keyword>
<sequence>MRDSKKLLILLSEFKTRSTVMSTAELLIVVAIGWAAGGFIVAMLLGRIFRSADLEPEDSSNHVSAFDR</sequence>
<dbReference type="EMBL" id="MFSP01000005">
    <property type="protein sequence ID" value="OGI70189.1"/>
    <property type="molecule type" value="Genomic_DNA"/>
</dbReference>
<evidence type="ECO:0000256" key="1">
    <source>
        <dbReference type="SAM" id="Phobius"/>
    </source>
</evidence>
<evidence type="ECO:0000313" key="2">
    <source>
        <dbReference type="EMBL" id="OGI70189.1"/>
    </source>
</evidence>
<dbReference type="AlphaFoldDB" id="A0A1F6VKT9"/>